<dbReference type="Gene3D" id="3.30.497.10">
    <property type="entry name" value="Antithrombin, subunit I, domain 2"/>
    <property type="match status" value="1"/>
</dbReference>
<sequence>MSCRCAVISIVLTVFGIIGCIALGIFLKFRMDHQPKNSIEILHSDITKYEFTNSLEAFSGKLFKELSQAHGDKNIVYSPFSIETCLAMTRQGAENETAKEMDASFETEDKNLRSIADNYHTILEKYEKSPMLNVANKIYVQQNYKVHEEFNRTLSNEFFSSVENIDFSQNVAAASRMNKWVELKTENAIKDFVSSDNLNADTRLMLLSAIHFKGEWATGFAPEATTEEDFHTSDVNNTQKVQLMYKKDLCHYNTFYDLDASALRLPYKNSDLSMLILLPNSINGLPAMLEKLANTTFDTIMKDMETQTYVNVYLPKFKVEFEVELKDVLSKMGMGKMFSSGDFGSMLKTSEPMSVSNVMHKALIEVNEEGTKAAAASGLAITARSGAEIPSPFFRADHPFYYAIIDEDNVRMFEGIFVNA</sequence>
<keyword evidence="2" id="KW-0646">Protease inhibitor</keyword>
<dbReference type="CDD" id="cd19601">
    <property type="entry name" value="serpin42Da-like"/>
    <property type="match status" value="1"/>
</dbReference>
<dbReference type="PROSITE" id="PS51257">
    <property type="entry name" value="PROKAR_LIPOPROTEIN"/>
    <property type="match status" value="1"/>
</dbReference>
<dbReference type="KEGG" id="scac:106085159"/>
<gene>
    <name evidence="7" type="primary">106085159</name>
</gene>
<dbReference type="PANTHER" id="PTHR11461">
    <property type="entry name" value="SERINE PROTEASE INHIBITOR, SERPIN"/>
    <property type="match status" value="1"/>
</dbReference>
<dbReference type="InterPro" id="IPR042178">
    <property type="entry name" value="Serpin_sf_1"/>
</dbReference>
<dbReference type="SUPFAM" id="SSF56574">
    <property type="entry name" value="Serpins"/>
    <property type="match status" value="1"/>
</dbReference>
<dbReference type="Gene3D" id="2.30.39.10">
    <property type="entry name" value="Alpha-1-antitrypsin, domain 1"/>
    <property type="match status" value="1"/>
</dbReference>
<dbReference type="AlphaFoldDB" id="A0A1I8P1W4"/>
<evidence type="ECO:0000256" key="3">
    <source>
        <dbReference type="ARBA" id="ARBA00022900"/>
    </source>
</evidence>
<evidence type="ECO:0000313" key="8">
    <source>
        <dbReference type="Proteomes" id="UP000095300"/>
    </source>
</evidence>
<evidence type="ECO:0000256" key="4">
    <source>
        <dbReference type="RuleBase" id="RU000411"/>
    </source>
</evidence>
<name>A0A1I8P1W4_STOCA</name>
<dbReference type="InterPro" id="IPR023795">
    <property type="entry name" value="Serpin_CS"/>
</dbReference>
<proteinExistence type="inferred from homology"/>
<keyword evidence="3" id="KW-0722">Serine protease inhibitor</keyword>
<accession>A0A1I8P1W4</accession>
<dbReference type="VEuPathDB" id="VectorBase:SCAU004063"/>
<dbReference type="PROSITE" id="PS00284">
    <property type="entry name" value="SERPIN"/>
    <property type="match status" value="1"/>
</dbReference>
<feature type="domain" description="Serpin" evidence="6">
    <location>
        <begin position="60"/>
        <end position="420"/>
    </location>
</feature>
<reference evidence="7" key="1">
    <citation type="submission" date="2020-05" db="UniProtKB">
        <authorList>
            <consortium name="EnsemblMetazoa"/>
        </authorList>
    </citation>
    <scope>IDENTIFICATION</scope>
    <source>
        <strain evidence="7">USDA</strain>
    </source>
</reference>
<dbReference type="OrthoDB" id="671595at2759"/>
<evidence type="ECO:0000256" key="1">
    <source>
        <dbReference type="ARBA" id="ARBA00009500"/>
    </source>
</evidence>
<keyword evidence="5" id="KW-1133">Transmembrane helix</keyword>
<evidence type="ECO:0000256" key="2">
    <source>
        <dbReference type="ARBA" id="ARBA00022690"/>
    </source>
</evidence>
<dbReference type="GO" id="GO:0004867">
    <property type="term" value="F:serine-type endopeptidase inhibitor activity"/>
    <property type="evidence" value="ECO:0007669"/>
    <property type="project" value="UniProtKB-KW"/>
</dbReference>
<dbReference type="Pfam" id="PF00079">
    <property type="entry name" value="Serpin"/>
    <property type="match status" value="1"/>
</dbReference>
<dbReference type="InterPro" id="IPR023796">
    <property type="entry name" value="Serpin_dom"/>
</dbReference>
<feature type="transmembrane region" description="Helical" evidence="5">
    <location>
        <begin position="6"/>
        <end position="27"/>
    </location>
</feature>
<evidence type="ECO:0000313" key="7">
    <source>
        <dbReference type="EnsemblMetazoa" id="SCAU004063-PA"/>
    </source>
</evidence>
<dbReference type="InterPro" id="IPR000215">
    <property type="entry name" value="Serpin_fam"/>
</dbReference>
<dbReference type="PANTHER" id="PTHR11461:SF211">
    <property type="entry name" value="GH10112P-RELATED"/>
    <property type="match status" value="1"/>
</dbReference>
<dbReference type="GO" id="GO:0005615">
    <property type="term" value="C:extracellular space"/>
    <property type="evidence" value="ECO:0007669"/>
    <property type="project" value="InterPro"/>
</dbReference>
<dbReference type="InterPro" id="IPR042185">
    <property type="entry name" value="Serpin_sf_2"/>
</dbReference>
<organism evidence="7 8">
    <name type="scientific">Stomoxys calcitrans</name>
    <name type="common">Stable fly</name>
    <name type="synonym">Conops calcitrans</name>
    <dbReference type="NCBI Taxonomy" id="35570"/>
    <lineage>
        <taxon>Eukaryota</taxon>
        <taxon>Metazoa</taxon>
        <taxon>Ecdysozoa</taxon>
        <taxon>Arthropoda</taxon>
        <taxon>Hexapoda</taxon>
        <taxon>Insecta</taxon>
        <taxon>Pterygota</taxon>
        <taxon>Neoptera</taxon>
        <taxon>Endopterygota</taxon>
        <taxon>Diptera</taxon>
        <taxon>Brachycera</taxon>
        <taxon>Muscomorpha</taxon>
        <taxon>Muscoidea</taxon>
        <taxon>Muscidae</taxon>
        <taxon>Stomoxys</taxon>
    </lineage>
</organism>
<evidence type="ECO:0000256" key="5">
    <source>
        <dbReference type="SAM" id="Phobius"/>
    </source>
</evidence>
<keyword evidence="8" id="KW-1185">Reference proteome</keyword>
<dbReference type="Proteomes" id="UP000095300">
    <property type="component" value="Unassembled WGS sequence"/>
</dbReference>
<dbReference type="SMART" id="SM00093">
    <property type="entry name" value="SERPIN"/>
    <property type="match status" value="1"/>
</dbReference>
<dbReference type="InterPro" id="IPR036186">
    <property type="entry name" value="Serpin_sf"/>
</dbReference>
<comment type="similarity">
    <text evidence="1 4">Belongs to the serpin family.</text>
</comment>
<dbReference type="EnsemblMetazoa" id="SCAU004063-RA">
    <property type="protein sequence ID" value="SCAU004063-PA"/>
    <property type="gene ID" value="SCAU004063"/>
</dbReference>
<keyword evidence="5" id="KW-0812">Transmembrane</keyword>
<keyword evidence="5" id="KW-0472">Membrane</keyword>
<protein>
    <recommendedName>
        <fullName evidence="6">Serpin domain-containing protein</fullName>
    </recommendedName>
</protein>
<evidence type="ECO:0000259" key="6">
    <source>
        <dbReference type="SMART" id="SM00093"/>
    </source>
</evidence>